<evidence type="ECO:0000313" key="3">
    <source>
        <dbReference type="Proteomes" id="UP001341840"/>
    </source>
</evidence>
<dbReference type="Proteomes" id="UP001341840">
    <property type="component" value="Unassembled WGS sequence"/>
</dbReference>
<organism evidence="2 3">
    <name type="scientific">Stylosanthes scabra</name>
    <dbReference type="NCBI Taxonomy" id="79078"/>
    <lineage>
        <taxon>Eukaryota</taxon>
        <taxon>Viridiplantae</taxon>
        <taxon>Streptophyta</taxon>
        <taxon>Embryophyta</taxon>
        <taxon>Tracheophyta</taxon>
        <taxon>Spermatophyta</taxon>
        <taxon>Magnoliopsida</taxon>
        <taxon>eudicotyledons</taxon>
        <taxon>Gunneridae</taxon>
        <taxon>Pentapetalae</taxon>
        <taxon>rosids</taxon>
        <taxon>fabids</taxon>
        <taxon>Fabales</taxon>
        <taxon>Fabaceae</taxon>
        <taxon>Papilionoideae</taxon>
        <taxon>50 kb inversion clade</taxon>
        <taxon>dalbergioids sensu lato</taxon>
        <taxon>Dalbergieae</taxon>
        <taxon>Pterocarpus clade</taxon>
        <taxon>Stylosanthes</taxon>
    </lineage>
</organism>
<feature type="region of interest" description="Disordered" evidence="1">
    <location>
        <begin position="1"/>
        <end position="29"/>
    </location>
</feature>
<accession>A0ABU6VQ54</accession>
<gene>
    <name evidence="2" type="ORF">PIB30_077412</name>
</gene>
<reference evidence="2 3" key="1">
    <citation type="journal article" date="2023" name="Plants (Basel)">
        <title>Bridging the Gap: Combining Genomics and Transcriptomics Approaches to Understand Stylosanthes scabra, an Orphan Legume from the Brazilian Caatinga.</title>
        <authorList>
            <person name="Ferreira-Neto J.R.C."/>
            <person name="da Silva M.D."/>
            <person name="Binneck E."/>
            <person name="de Melo N.F."/>
            <person name="da Silva R.H."/>
            <person name="de Melo A.L.T.M."/>
            <person name="Pandolfi V."/>
            <person name="Bustamante F.O."/>
            <person name="Brasileiro-Vidal A.C."/>
            <person name="Benko-Iseppon A.M."/>
        </authorList>
    </citation>
    <scope>NUCLEOTIDE SEQUENCE [LARGE SCALE GENOMIC DNA]</scope>
    <source>
        <tissue evidence="2">Leaves</tissue>
    </source>
</reference>
<name>A0ABU6VQ54_9FABA</name>
<sequence>MSKVPNARRELTHRMSSRTRRLLGTSPSMVPYERLSQQHQSDLYRPLGTVLAGKRNMKQGSKYTGPLILSQPTGVVKAKSDETNTRSN</sequence>
<protein>
    <submittedName>
        <fullName evidence="2">Uncharacterized protein</fullName>
    </submittedName>
</protein>
<evidence type="ECO:0000256" key="1">
    <source>
        <dbReference type="SAM" id="MobiDB-lite"/>
    </source>
</evidence>
<evidence type="ECO:0000313" key="2">
    <source>
        <dbReference type="EMBL" id="MED6175341.1"/>
    </source>
</evidence>
<dbReference type="EMBL" id="JASCZI010152075">
    <property type="protein sequence ID" value="MED6175341.1"/>
    <property type="molecule type" value="Genomic_DNA"/>
</dbReference>
<proteinExistence type="predicted"/>
<comment type="caution">
    <text evidence="2">The sequence shown here is derived from an EMBL/GenBank/DDBJ whole genome shotgun (WGS) entry which is preliminary data.</text>
</comment>
<keyword evidence="3" id="KW-1185">Reference proteome</keyword>